<comment type="caution">
    <text evidence="3">The sequence shown here is derived from an EMBL/GenBank/DDBJ whole genome shotgun (WGS) entry which is preliminary data.</text>
</comment>
<protein>
    <recommendedName>
        <fullName evidence="5">Cytochrome c domain-containing protein</fullName>
    </recommendedName>
</protein>
<dbReference type="SUPFAM" id="SSF46626">
    <property type="entry name" value="Cytochrome c"/>
    <property type="match status" value="1"/>
</dbReference>
<dbReference type="Proteomes" id="UP001500840">
    <property type="component" value="Unassembled WGS sequence"/>
</dbReference>
<dbReference type="PANTHER" id="PTHR30600:SF9">
    <property type="entry name" value="BLR7738 PROTEIN"/>
    <property type="match status" value="1"/>
</dbReference>
<evidence type="ECO:0000256" key="2">
    <source>
        <dbReference type="SAM" id="Phobius"/>
    </source>
</evidence>
<keyword evidence="2" id="KW-1133">Transmembrane helix</keyword>
<feature type="transmembrane region" description="Helical" evidence="2">
    <location>
        <begin position="20"/>
        <end position="39"/>
    </location>
</feature>
<keyword evidence="4" id="KW-1185">Reference proteome</keyword>
<dbReference type="Gene3D" id="1.10.760.10">
    <property type="entry name" value="Cytochrome c-like domain"/>
    <property type="match status" value="1"/>
</dbReference>
<organism evidence="3 4">
    <name type="scientific">Novipirellula rosea</name>
    <dbReference type="NCBI Taxonomy" id="1031540"/>
    <lineage>
        <taxon>Bacteria</taxon>
        <taxon>Pseudomonadati</taxon>
        <taxon>Planctomycetota</taxon>
        <taxon>Planctomycetia</taxon>
        <taxon>Pirellulales</taxon>
        <taxon>Pirellulaceae</taxon>
        <taxon>Novipirellula</taxon>
    </lineage>
</organism>
<dbReference type="PANTHER" id="PTHR30600">
    <property type="entry name" value="CYTOCHROME C PEROXIDASE-RELATED"/>
    <property type="match status" value="1"/>
</dbReference>
<dbReference type="Pfam" id="PF21419">
    <property type="entry name" value="RoxA-like_Cyt-c"/>
    <property type="match status" value="1"/>
</dbReference>
<dbReference type="EMBL" id="BAABGA010000035">
    <property type="protein sequence ID" value="GAA4455525.1"/>
    <property type="molecule type" value="Genomic_DNA"/>
</dbReference>
<dbReference type="InterPro" id="IPR047758">
    <property type="entry name" value="CytoC_perox"/>
</dbReference>
<evidence type="ECO:0000256" key="1">
    <source>
        <dbReference type="SAM" id="MobiDB-lite"/>
    </source>
</evidence>
<evidence type="ECO:0000313" key="4">
    <source>
        <dbReference type="Proteomes" id="UP001500840"/>
    </source>
</evidence>
<feature type="region of interest" description="Disordered" evidence="1">
    <location>
        <begin position="850"/>
        <end position="874"/>
    </location>
</feature>
<accession>A0ABP8MSW3</accession>
<name>A0ABP8MSW3_9BACT</name>
<feature type="transmembrane region" description="Helical" evidence="2">
    <location>
        <begin position="149"/>
        <end position="167"/>
    </location>
</feature>
<feature type="compositionally biased region" description="Basic and acidic residues" evidence="1">
    <location>
        <begin position="861"/>
        <end position="874"/>
    </location>
</feature>
<keyword evidence="2" id="KW-0472">Membrane</keyword>
<proteinExistence type="predicted"/>
<gene>
    <name evidence="3" type="ORF">GCM10023156_29690</name>
</gene>
<feature type="transmembrane region" description="Helical" evidence="2">
    <location>
        <begin position="88"/>
        <end position="105"/>
    </location>
</feature>
<reference evidence="4" key="1">
    <citation type="journal article" date="2019" name="Int. J. Syst. Evol. Microbiol.">
        <title>The Global Catalogue of Microorganisms (GCM) 10K type strain sequencing project: providing services to taxonomists for standard genome sequencing and annotation.</title>
        <authorList>
            <consortium name="The Broad Institute Genomics Platform"/>
            <consortium name="The Broad Institute Genome Sequencing Center for Infectious Disease"/>
            <person name="Wu L."/>
            <person name="Ma J."/>
        </authorList>
    </citation>
    <scope>NUCLEOTIDE SEQUENCE [LARGE SCALE GENOMIC DNA]</scope>
    <source>
        <strain evidence="4">JCM 17759</strain>
    </source>
</reference>
<keyword evidence="2" id="KW-0812">Transmembrane</keyword>
<evidence type="ECO:0000313" key="3">
    <source>
        <dbReference type="EMBL" id="GAA4455525.1"/>
    </source>
</evidence>
<evidence type="ECO:0008006" key="5">
    <source>
        <dbReference type="Google" id="ProtNLM"/>
    </source>
</evidence>
<dbReference type="InterPro" id="IPR036909">
    <property type="entry name" value="Cyt_c-like_dom_sf"/>
</dbReference>
<dbReference type="InterPro" id="IPR051395">
    <property type="entry name" value="Cytochrome_c_Peroxidase/MauG"/>
</dbReference>
<sequence length="874" mass="97257">MKSESNHMFDTVRQTLKARLPFVIATAGEFIALYYWLLLFDQSSYVLATVVLWAGFLVERVAVLYWVKENFGGSVGIAADHKTWWQKLIGLLLICLSEISVWVAFVFAQHYFGWTAAFLVLFVGEQIEHSIELGLLSQTSWLNFVASRQATVITVLETLGGIAWLYLVRHDQAQLGGMMLLIGLTIEHVIQGDAIKRRLKAKQNQGDDPADTATDAAKQPRLIGTAPVVGGIITVAIAAVLFTVLKPFCFRILSPPPTIDAPVTYLNQNWSAEKRDKFYHASQGTVLMNADWFMALEQPTIKFVGRVGLMSDQDYLARFGFLKDVHSQEHNASNLPVGFAVDDVTMPDDGSKQRVVGLTCAACHTGEIHYADHHLRIDGAAGLIDLEQFQNAVGAAFLLTIKNPLRFNRFADRVLGEDHTPDERAELKESVNRVLQQGLAEKDANAAREIYDGYDGGYGRTDALAKIANFVFGTQLDNDNLQIGSAPVRFPPLWDSPWFDWAQYNGSVEQPMVRNIGEAIGVRARVNLDPRSERFLDSTVDIEGLHEIETLLAGDAPLQGLQSPRWPVEVMGAINHTKAAAGAALYRDLCQSCHLPALDTDEIWEAPNWVANDAYSMSWQWKPPSKRARFLNLQGVNIGKVGTDPGQATNFFSRYVNTGKSVLPSVTKGLYKNQQWENKDWYSPVKGADTTEYPATVLSVGEALQRVTVAIAQRHYDRQGWSTDTRERYDGHRNPGARNPLEYRPRPLNGIWASPPYLHNGSVRTIYQLLCPPEQRDQTFYVGTRQYDAVHLGYKDEAVPGAFLFDTRVEGNLNTGHAFDALPLGNGVIGPRLSHEERMQILEYLKSMGPAGPVPESFAEAGRKAREPETSAKD</sequence>
<feature type="transmembrane region" description="Helical" evidence="2">
    <location>
        <begin position="45"/>
        <end position="67"/>
    </location>
</feature>
<feature type="transmembrane region" description="Helical" evidence="2">
    <location>
        <begin position="222"/>
        <end position="245"/>
    </location>
</feature>
<dbReference type="NCBIfam" id="NF040606">
    <property type="entry name" value="CytoC_perox"/>
    <property type="match status" value="1"/>
</dbReference>